<dbReference type="VEuPathDB" id="FungiDB:BO83DRAFT_226201"/>
<evidence type="ECO:0000313" key="2">
    <source>
        <dbReference type="EMBL" id="PWY77793.1"/>
    </source>
</evidence>
<accession>A0A317VTY2</accession>
<comment type="caution">
    <text evidence="2">The sequence shown here is derived from an EMBL/GenBank/DDBJ whole genome shotgun (WGS) entry which is preliminary data.</text>
</comment>
<reference evidence="2" key="1">
    <citation type="submission" date="2016-12" db="EMBL/GenBank/DDBJ databases">
        <title>The genomes of Aspergillus section Nigri reveals drivers in fungal speciation.</title>
        <authorList>
            <consortium name="DOE Joint Genome Institute"/>
            <person name="Vesth T.C."/>
            <person name="Nybo J."/>
            <person name="Theobald S."/>
            <person name="Brandl J."/>
            <person name="Frisvad J.C."/>
            <person name="Nielsen K.F."/>
            <person name="Lyhne E.K."/>
            <person name="Kogle M.E."/>
            <person name="Kuo A."/>
            <person name="Riley R."/>
            <person name="Clum A."/>
            <person name="Nolan M."/>
            <person name="Lipzen A."/>
            <person name="Salamov A."/>
            <person name="Henrissat B."/>
            <person name="Wiebenga A."/>
            <person name="De vries R.P."/>
            <person name="Grigoriev I.V."/>
            <person name="Mortensen U.H."/>
            <person name="Andersen M.R."/>
            <person name="Baker S.E."/>
        </authorList>
    </citation>
    <scope>NUCLEOTIDE SEQUENCE</scope>
    <source>
        <strain evidence="2">CBS 122712</strain>
    </source>
</reference>
<dbReference type="GeneID" id="37048816"/>
<dbReference type="InterPro" id="IPR021838">
    <property type="entry name" value="DUF3431"/>
</dbReference>
<dbReference type="PANTHER" id="PTHR37490">
    <property type="entry name" value="EXPRESSED PROTEIN"/>
    <property type="match status" value="1"/>
</dbReference>
<keyword evidence="3" id="KW-1185">Reference proteome</keyword>
<feature type="region of interest" description="Disordered" evidence="1">
    <location>
        <begin position="49"/>
        <end position="100"/>
    </location>
</feature>
<feature type="compositionally biased region" description="Low complexity" evidence="1">
    <location>
        <begin position="49"/>
        <end position="69"/>
    </location>
</feature>
<sequence length="344" mass="38614">MRLSYRIGAAALIILAIILIKRHLDLVQDDARVQSGWSFSSFAAESAADGSSSSSSSSNNVNSGNDGVSTPKNSKPILTGNDKSNSNGKTKGSSDDSAVSRPLYETTPIIVPNDRVIVMAKLSTEDTSWVSNDLAEWRNVIYTVDDVTAPRHTPKNKGRESLAYLQYIVDHYDDLPSTIVFIHSHKDGWPGAWHTDTMAYSNVDSIRALQTDFVQRNGYVNLRCQQTPGCPDEIRPFRDPPQFGKTAERVYAQAWVELFNNTNVPDVVGVACCSQFAVSREQVLKRPLEHYTWFYDWVLNTGLSDDLSAHVMEYTWHIIFGKDPVYCPDAYQCYQDVYGNPYFW</sequence>
<name>A0A317VTY2_ASPEC</name>
<dbReference type="AlphaFoldDB" id="A0A317VTY2"/>
<dbReference type="Pfam" id="PF11913">
    <property type="entry name" value="DUF3431"/>
    <property type="match status" value="1"/>
</dbReference>
<dbReference type="OrthoDB" id="426718at2759"/>
<gene>
    <name evidence="2" type="ORF">BO83DRAFT_226201</name>
</gene>
<dbReference type="EMBL" id="MSFU01000007">
    <property type="protein sequence ID" value="PWY77793.1"/>
    <property type="molecule type" value="Genomic_DNA"/>
</dbReference>
<dbReference type="RefSeq" id="XP_025390174.1">
    <property type="nucleotide sequence ID" value="XM_025526854.1"/>
</dbReference>
<protein>
    <submittedName>
        <fullName evidence="2">Uncharacterized protein</fullName>
    </submittedName>
</protein>
<proteinExistence type="predicted"/>
<feature type="compositionally biased region" description="Low complexity" evidence="1">
    <location>
        <begin position="80"/>
        <end position="91"/>
    </location>
</feature>
<evidence type="ECO:0000313" key="3">
    <source>
        <dbReference type="Proteomes" id="UP000246171"/>
    </source>
</evidence>
<dbReference type="PANTHER" id="PTHR37490:SF2">
    <property type="match status" value="1"/>
</dbReference>
<organism evidence="2 3">
    <name type="scientific">Aspergillus eucalypticola (strain CBS 122712 / IBT 29274)</name>
    <dbReference type="NCBI Taxonomy" id="1448314"/>
    <lineage>
        <taxon>Eukaryota</taxon>
        <taxon>Fungi</taxon>
        <taxon>Dikarya</taxon>
        <taxon>Ascomycota</taxon>
        <taxon>Pezizomycotina</taxon>
        <taxon>Eurotiomycetes</taxon>
        <taxon>Eurotiomycetidae</taxon>
        <taxon>Eurotiales</taxon>
        <taxon>Aspergillaceae</taxon>
        <taxon>Aspergillus</taxon>
        <taxon>Aspergillus subgen. Circumdati</taxon>
    </lineage>
</organism>
<evidence type="ECO:0000256" key="1">
    <source>
        <dbReference type="SAM" id="MobiDB-lite"/>
    </source>
</evidence>
<dbReference type="Proteomes" id="UP000246171">
    <property type="component" value="Unassembled WGS sequence"/>
</dbReference>